<proteinExistence type="predicted"/>
<gene>
    <name evidence="3" type="ORF">GCM10022395_37320</name>
</gene>
<feature type="compositionally biased region" description="Basic and acidic residues" evidence="1">
    <location>
        <begin position="441"/>
        <end position="455"/>
    </location>
</feature>
<evidence type="ECO:0000256" key="2">
    <source>
        <dbReference type="SAM" id="SignalP"/>
    </source>
</evidence>
<accession>A0ABP6YNF8</accession>
<evidence type="ECO:0000313" key="3">
    <source>
        <dbReference type="EMBL" id="GAA3585948.1"/>
    </source>
</evidence>
<evidence type="ECO:0008006" key="5">
    <source>
        <dbReference type="Google" id="ProtNLM"/>
    </source>
</evidence>
<keyword evidence="2" id="KW-0732">Signal</keyword>
<protein>
    <recommendedName>
        <fullName evidence="5">Adhesin domain-containing protein</fullName>
    </recommendedName>
</protein>
<dbReference type="EMBL" id="BAABCY010000108">
    <property type="protein sequence ID" value="GAA3585948.1"/>
    <property type="molecule type" value="Genomic_DNA"/>
</dbReference>
<sequence length="482" mass="55122">MNRINITFKVLALSFFMAGSMFAQQKLTKVSQAIKVNKNVTIDLNTSYCNIVFDTWNKDVVEIEAYIEGEDLDEKDMQDVLKTWNVDVDATANEIAIRTKDKGNFSHVWVYDHEGDDGYATHAILEELKLELADIPDLDIDVEIPDVPEIPEIPEIPELPELPELPEGVHKMHFDYEAYKKDGEKYLKEWAKSFEANFGKDYAKKMEVWGEKFGEEWGDNYKERMKEWRARHAEKMERKREHMVVIRQSHEKAREAHMKAREKHMKAREKLAKSRRVVIEKMIDGKTESKVKKTIVIKMPKNAKLKVNVRHGELQFAANIDNLKANLSHTKFTAHSINGSATSINASFSPVYVSQWNLGNLNLNYVEQVELDDVKHLVLTANASNVTIGKIMGNTTINENIGDLKILNVDEAFTNLNVILQNTDAYIALPKTGHSLQYSGERSRFNHPQKNEKENTTTFSTGNMESGKSIVVNAKFSNVTME</sequence>
<reference evidence="4" key="1">
    <citation type="journal article" date="2019" name="Int. J. Syst. Evol. Microbiol.">
        <title>The Global Catalogue of Microorganisms (GCM) 10K type strain sequencing project: providing services to taxonomists for standard genome sequencing and annotation.</title>
        <authorList>
            <consortium name="The Broad Institute Genomics Platform"/>
            <consortium name="The Broad Institute Genome Sequencing Center for Infectious Disease"/>
            <person name="Wu L."/>
            <person name="Ma J."/>
        </authorList>
    </citation>
    <scope>NUCLEOTIDE SEQUENCE [LARGE SCALE GENOMIC DNA]</scope>
    <source>
        <strain evidence="4">JCM 17111</strain>
    </source>
</reference>
<comment type="caution">
    <text evidence="3">The sequence shown here is derived from an EMBL/GenBank/DDBJ whole genome shotgun (WGS) entry which is preliminary data.</text>
</comment>
<dbReference type="RefSeq" id="WP_345008129.1">
    <property type="nucleotide sequence ID" value="NZ_BAABCY010000108.1"/>
</dbReference>
<evidence type="ECO:0000256" key="1">
    <source>
        <dbReference type="SAM" id="MobiDB-lite"/>
    </source>
</evidence>
<feature type="region of interest" description="Disordered" evidence="1">
    <location>
        <begin position="439"/>
        <end position="464"/>
    </location>
</feature>
<name>A0ABP6YNF8_9FLAO</name>
<feature type="chain" id="PRO_5046611091" description="Adhesin domain-containing protein" evidence="2">
    <location>
        <begin position="24"/>
        <end position="482"/>
    </location>
</feature>
<keyword evidence="4" id="KW-1185">Reference proteome</keyword>
<dbReference type="Proteomes" id="UP001500954">
    <property type="component" value="Unassembled WGS sequence"/>
</dbReference>
<feature type="signal peptide" evidence="2">
    <location>
        <begin position="1"/>
        <end position="23"/>
    </location>
</feature>
<evidence type="ECO:0000313" key="4">
    <source>
        <dbReference type="Proteomes" id="UP001500954"/>
    </source>
</evidence>
<organism evidence="3 4">
    <name type="scientific">Snuella lapsa</name>
    <dbReference type="NCBI Taxonomy" id="870481"/>
    <lineage>
        <taxon>Bacteria</taxon>
        <taxon>Pseudomonadati</taxon>
        <taxon>Bacteroidota</taxon>
        <taxon>Flavobacteriia</taxon>
        <taxon>Flavobacteriales</taxon>
        <taxon>Flavobacteriaceae</taxon>
        <taxon>Snuella</taxon>
    </lineage>
</organism>